<comment type="caution">
    <text evidence="2">The sequence shown here is derived from an EMBL/GenBank/DDBJ whole genome shotgun (WGS) entry which is preliminary data.</text>
</comment>
<dbReference type="Proteomes" id="UP000024635">
    <property type="component" value="Unassembled WGS sequence"/>
</dbReference>
<evidence type="ECO:0000313" key="2">
    <source>
        <dbReference type="EMBL" id="EYC37762.1"/>
    </source>
</evidence>
<sequence length="99" mass="11100">MIAIHLLFDCYSIADRERESNLIATEQQMRKQKSHSDGTELDDQSLKLKHERSSKMPAAVVEKKESSSTRGNSKMGSDDASSSNFTRQSNKSHKSDSSH</sequence>
<feature type="region of interest" description="Disordered" evidence="1">
    <location>
        <begin position="24"/>
        <end position="99"/>
    </location>
</feature>
<reference evidence="3" key="1">
    <citation type="journal article" date="2015" name="Nat. Genet.">
        <title>The genome and transcriptome of the zoonotic hookworm Ancylostoma ceylanicum identify infection-specific gene families.</title>
        <authorList>
            <person name="Schwarz E.M."/>
            <person name="Hu Y."/>
            <person name="Antoshechkin I."/>
            <person name="Miller M.M."/>
            <person name="Sternberg P.W."/>
            <person name="Aroian R.V."/>
        </authorList>
    </citation>
    <scope>NUCLEOTIDE SEQUENCE</scope>
    <source>
        <strain evidence="3">HY135</strain>
    </source>
</reference>
<dbReference type="EMBL" id="JARK01000367">
    <property type="protein sequence ID" value="EYC37762.1"/>
    <property type="molecule type" value="Genomic_DNA"/>
</dbReference>
<evidence type="ECO:0000313" key="3">
    <source>
        <dbReference type="Proteomes" id="UP000024635"/>
    </source>
</evidence>
<organism evidence="2 3">
    <name type="scientific">Ancylostoma ceylanicum</name>
    <dbReference type="NCBI Taxonomy" id="53326"/>
    <lineage>
        <taxon>Eukaryota</taxon>
        <taxon>Metazoa</taxon>
        <taxon>Ecdysozoa</taxon>
        <taxon>Nematoda</taxon>
        <taxon>Chromadorea</taxon>
        <taxon>Rhabditida</taxon>
        <taxon>Rhabditina</taxon>
        <taxon>Rhabditomorpha</taxon>
        <taxon>Strongyloidea</taxon>
        <taxon>Ancylostomatidae</taxon>
        <taxon>Ancylostomatinae</taxon>
        <taxon>Ancylostoma</taxon>
    </lineage>
</organism>
<evidence type="ECO:0000256" key="1">
    <source>
        <dbReference type="SAM" id="MobiDB-lite"/>
    </source>
</evidence>
<feature type="compositionally biased region" description="Polar residues" evidence="1">
    <location>
        <begin position="68"/>
        <end position="89"/>
    </location>
</feature>
<accession>A0A016WEN7</accession>
<protein>
    <submittedName>
        <fullName evidence="2">Uncharacterized protein</fullName>
    </submittedName>
</protein>
<keyword evidence="3" id="KW-1185">Reference proteome</keyword>
<gene>
    <name evidence="2" type="primary">Acey_s0767.g2183</name>
    <name evidence="2" type="ORF">Y032_0767g2183</name>
</gene>
<proteinExistence type="predicted"/>
<name>A0A016WEN7_9BILA</name>
<feature type="compositionally biased region" description="Basic and acidic residues" evidence="1">
    <location>
        <begin position="34"/>
        <end position="54"/>
    </location>
</feature>
<dbReference type="AlphaFoldDB" id="A0A016WEN7"/>